<name>A0A2U3KME7_9FIRM</name>
<dbReference type="EMBL" id="OMOF01000153">
    <property type="protein sequence ID" value="SPF40843.1"/>
    <property type="molecule type" value="Genomic_DNA"/>
</dbReference>
<dbReference type="PROSITE" id="PS50911">
    <property type="entry name" value="CHAP"/>
    <property type="match status" value="1"/>
</dbReference>
<dbReference type="InterPro" id="IPR007921">
    <property type="entry name" value="CHAP_dom"/>
</dbReference>
<dbReference type="AlphaFoldDB" id="A0A2U3KME7"/>
<dbReference type="InterPro" id="IPR038765">
    <property type="entry name" value="Papain-like_cys_pep_sf"/>
</dbReference>
<dbReference type="Proteomes" id="UP000238916">
    <property type="component" value="Unassembled WGS sequence"/>
</dbReference>
<feature type="domain" description="Peptidase C51" evidence="1">
    <location>
        <begin position="50"/>
        <end position="191"/>
    </location>
</feature>
<dbReference type="OrthoDB" id="9765517at2"/>
<accession>A0A2U3KME7</accession>
<reference evidence="3" key="1">
    <citation type="submission" date="2018-02" db="EMBL/GenBank/DDBJ databases">
        <authorList>
            <person name="Hausmann B."/>
        </authorList>
    </citation>
    <scope>NUCLEOTIDE SEQUENCE [LARGE SCALE GENOMIC DNA]</scope>
    <source>
        <strain evidence="3">Peat soil MAG SbF1</strain>
    </source>
</reference>
<dbReference type="Pfam" id="PF05257">
    <property type="entry name" value="CHAP"/>
    <property type="match status" value="1"/>
</dbReference>
<gene>
    <name evidence="2" type="ORF">SBF1_2360017</name>
</gene>
<proteinExistence type="predicted"/>
<dbReference type="InterPro" id="IPR051705">
    <property type="entry name" value="Gsp_Synthetase/Amidase"/>
</dbReference>
<evidence type="ECO:0000313" key="3">
    <source>
        <dbReference type="Proteomes" id="UP000238916"/>
    </source>
</evidence>
<evidence type="ECO:0000259" key="1">
    <source>
        <dbReference type="PROSITE" id="PS50911"/>
    </source>
</evidence>
<protein>
    <submittedName>
        <fullName evidence="2">Amidase</fullName>
    </submittedName>
</protein>
<organism evidence="2 3">
    <name type="scientific">Candidatus Desulfosporosinus infrequens</name>
    <dbReference type="NCBI Taxonomy" id="2043169"/>
    <lineage>
        <taxon>Bacteria</taxon>
        <taxon>Bacillati</taxon>
        <taxon>Bacillota</taxon>
        <taxon>Clostridia</taxon>
        <taxon>Eubacteriales</taxon>
        <taxon>Desulfitobacteriaceae</taxon>
        <taxon>Desulfosporosinus</taxon>
    </lineage>
</organism>
<dbReference type="PANTHER" id="PTHR30094:SF0">
    <property type="entry name" value="BIFUNCTIONAL GLUTATHIONYLSPERMIDINE SYNTHETASE_AMIDASE-RELATED"/>
    <property type="match status" value="1"/>
</dbReference>
<evidence type="ECO:0000313" key="2">
    <source>
        <dbReference type="EMBL" id="SPF40843.1"/>
    </source>
</evidence>
<dbReference type="PANTHER" id="PTHR30094">
    <property type="entry name" value="BIFUNCTIONAL GLUTATHIONYLSPERMIDINE SYNTHETASE/AMIDASE-RELATED"/>
    <property type="match status" value="1"/>
</dbReference>
<dbReference type="GO" id="GO:0016874">
    <property type="term" value="F:ligase activity"/>
    <property type="evidence" value="ECO:0007669"/>
    <property type="project" value="TreeGrafter"/>
</dbReference>
<dbReference type="Gene3D" id="3.90.1720.10">
    <property type="entry name" value="endopeptidase domain like (from Nostoc punctiforme)"/>
    <property type="match status" value="1"/>
</dbReference>
<dbReference type="SUPFAM" id="SSF54001">
    <property type="entry name" value="Cysteine proteinases"/>
    <property type="match status" value="1"/>
</dbReference>
<sequence length="193" mass="22120">MTKRASKLVLIGILLLSSGLGLHYFLRTPIEKRPPGKIIDNYKSVPVYYNGPDYTKDKGGSFSPDGYYYGLKWQCVEYVKRFYYVVKQHRMPDGFGNAKDFFDPFIPQGGLNQQRGLKQYINGGNEKPELDDILVFTNLPYGHVAIVTKVTTDTIEVIQQNVKNSRQVFKLSVINHHFLVGTSWKPVGWLRKQ</sequence>